<organism evidence="1">
    <name type="scientific">hydrothermal vent metagenome</name>
    <dbReference type="NCBI Taxonomy" id="652676"/>
    <lineage>
        <taxon>unclassified sequences</taxon>
        <taxon>metagenomes</taxon>
        <taxon>ecological metagenomes</taxon>
    </lineage>
</organism>
<dbReference type="AlphaFoldDB" id="A0A3B0YMW5"/>
<gene>
    <name evidence="1" type="ORF">MNBD_GAMMA12-1058</name>
</gene>
<dbReference type="EMBL" id="UOFL01000238">
    <property type="protein sequence ID" value="VAW82248.1"/>
    <property type="molecule type" value="Genomic_DNA"/>
</dbReference>
<name>A0A3B0YMW5_9ZZZZ</name>
<accession>A0A3B0YMW5</accession>
<evidence type="ECO:0000313" key="1">
    <source>
        <dbReference type="EMBL" id="VAW82248.1"/>
    </source>
</evidence>
<reference evidence="1" key="1">
    <citation type="submission" date="2018-06" db="EMBL/GenBank/DDBJ databases">
        <authorList>
            <person name="Zhirakovskaya E."/>
        </authorList>
    </citation>
    <scope>NUCLEOTIDE SEQUENCE</scope>
</reference>
<protein>
    <submittedName>
        <fullName evidence="1">Uncharacterized protein</fullName>
    </submittedName>
</protein>
<proteinExistence type="predicted"/>
<sequence>MERIEKKIQKKLKFEVGTVLQEELRDESTHRLSVTINSTSHTVNKKTTQKIWIENEEGDENVRMTVDVRPG</sequence>